<name>A0AAW1P1Q7_9CHLO</name>
<dbReference type="SUPFAM" id="SSF53474">
    <property type="entry name" value="alpha/beta-Hydrolases"/>
    <property type="match status" value="1"/>
</dbReference>
<keyword evidence="2" id="KW-0378">Hydrolase</keyword>
<comment type="caution">
    <text evidence="6">The sequence shown here is derived from an EMBL/GenBank/DDBJ whole genome shotgun (WGS) entry which is preliminary data.</text>
</comment>
<dbReference type="PANTHER" id="PTHR10272:SF0">
    <property type="entry name" value="PLATELET-ACTIVATING FACTOR ACETYLHYDROLASE"/>
    <property type="match status" value="1"/>
</dbReference>
<evidence type="ECO:0000256" key="3">
    <source>
        <dbReference type="ARBA" id="ARBA00022963"/>
    </source>
</evidence>
<dbReference type="GO" id="GO:0003847">
    <property type="term" value="F:1-alkyl-2-acetylglycerophosphocholine esterase activity"/>
    <property type="evidence" value="ECO:0007669"/>
    <property type="project" value="UniProtKB-EC"/>
</dbReference>
<feature type="region of interest" description="Disordered" evidence="5">
    <location>
        <begin position="396"/>
        <end position="481"/>
    </location>
</feature>
<dbReference type="PANTHER" id="PTHR10272">
    <property type="entry name" value="PLATELET-ACTIVATING FACTOR ACETYLHYDROLASE"/>
    <property type="match status" value="1"/>
</dbReference>
<dbReference type="Proteomes" id="UP001465755">
    <property type="component" value="Unassembled WGS sequence"/>
</dbReference>
<keyword evidence="4" id="KW-0443">Lipid metabolism</keyword>
<evidence type="ECO:0000256" key="1">
    <source>
        <dbReference type="ARBA" id="ARBA00013201"/>
    </source>
</evidence>
<organism evidence="6 7">
    <name type="scientific">Symbiochloris irregularis</name>
    <dbReference type="NCBI Taxonomy" id="706552"/>
    <lineage>
        <taxon>Eukaryota</taxon>
        <taxon>Viridiplantae</taxon>
        <taxon>Chlorophyta</taxon>
        <taxon>core chlorophytes</taxon>
        <taxon>Trebouxiophyceae</taxon>
        <taxon>Trebouxiales</taxon>
        <taxon>Trebouxiaceae</taxon>
        <taxon>Symbiochloris</taxon>
    </lineage>
</organism>
<dbReference type="InterPro" id="IPR029058">
    <property type="entry name" value="AB_hydrolase_fold"/>
</dbReference>
<dbReference type="GO" id="GO:0016042">
    <property type="term" value="P:lipid catabolic process"/>
    <property type="evidence" value="ECO:0007669"/>
    <property type="project" value="UniProtKB-KW"/>
</dbReference>
<keyword evidence="3" id="KW-0442">Lipid degradation</keyword>
<feature type="compositionally biased region" description="Polar residues" evidence="5">
    <location>
        <begin position="449"/>
        <end position="465"/>
    </location>
</feature>
<dbReference type="AlphaFoldDB" id="A0AAW1P1Q7"/>
<dbReference type="EMBL" id="JALJOQ010000066">
    <property type="protein sequence ID" value="KAK9802826.1"/>
    <property type="molecule type" value="Genomic_DNA"/>
</dbReference>
<gene>
    <name evidence="6" type="ORF">WJX73_003281</name>
</gene>
<dbReference type="Gene3D" id="3.40.50.1820">
    <property type="entry name" value="alpha/beta hydrolase"/>
    <property type="match status" value="1"/>
</dbReference>
<reference evidence="6 7" key="1">
    <citation type="journal article" date="2024" name="Nat. Commun.">
        <title>Phylogenomics reveals the evolutionary origins of lichenization in chlorophyte algae.</title>
        <authorList>
            <person name="Puginier C."/>
            <person name="Libourel C."/>
            <person name="Otte J."/>
            <person name="Skaloud P."/>
            <person name="Haon M."/>
            <person name="Grisel S."/>
            <person name="Petersen M."/>
            <person name="Berrin J.G."/>
            <person name="Delaux P.M."/>
            <person name="Dal Grande F."/>
            <person name="Keller J."/>
        </authorList>
    </citation>
    <scope>NUCLEOTIDE SEQUENCE [LARGE SCALE GENOMIC DNA]</scope>
    <source>
        <strain evidence="6 7">SAG 2036</strain>
    </source>
</reference>
<feature type="compositionally biased region" description="Basic and acidic residues" evidence="5">
    <location>
        <begin position="407"/>
        <end position="422"/>
    </location>
</feature>
<protein>
    <recommendedName>
        <fullName evidence="1">1-alkyl-2-acetylglycerophosphocholine esterase</fullName>
        <ecNumber evidence="1">3.1.1.47</ecNumber>
    </recommendedName>
</protein>
<proteinExistence type="predicted"/>
<sequence>MKSFPGGYPVGTVDVAFSTIANLRTLAAVIPEQHIVGRLFYPCQALGPHSKGPKSTWMPSYEYAQGFTEFMFQRKTGYLAAVAKAIVKRMAWWVGKIALPLNVGAPMATSEAKFPIVILSHGMSGTRTVSSLICGSLASQGIAVFAVEHTDGTAATTALASSNDPKPCFQYYSGWRTTDERDHQIAHRMAENRTALRVVQHLAHGSHLEGLRVTGGLDPATAFTGIDAECVGLVGHSFGALTVAAQVAEDADFACAVAWDPWWGQIPPESPARTAWQTDSPLLILGSHAWNVPDDKGRIYCDGKGQSLVMHSSTLREGQEPGSGPGSVLAVIHGSSHDTAVDVRALFNSKIGWLLKRLVPRKETTGGPDLAPDLGIKLTADSTHAFLLRHLPTTPQQQQMLQTAMHRPTDQSTERVGKRQADPSHSIQISAEPSSSATEKKQQDLSGEGVSSGTPGLIASAQTAGKDNRQAPSRVGQADRSELERILTGRIFKLELAHEIEASGSSLSGATTSG</sequence>
<dbReference type="EC" id="3.1.1.47" evidence="1"/>
<evidence type="ECO:0000256" key="4">
    <source>
        <dbReference type="ARBA" id="ARBA00023098"/>
    </source>
</evidence>
<dbReference type="Pfam" id="PF03403">
    <property type="entry name" value="PAF-AH_p_II"/>
    <property type="match status" value="1"/>
</dbReference>
<evidence type="ECO:0000313" key="7">
    <source>
        <dbReference type="Proteomes" id="UP001465755"/>
    </source>
</evidence>
<evidence type="ECO:0000313" key="6">
    <source>
        <dbReference type="EMBL" id="KAK9802826.1"/>
    </source>
</evidence>
<evidence type="ECO:0000256" key="5">
    <source>
        <dbReference type="SAM" id="MobiDB-lite"/>
    </source>
</evidence>
<keyword evidence="7" id="KW-1185">Reference proteome</keyword>
<accession>A0AAW1P1Q7</accession>
<feature type="compositionally biased region" description="Polar residues" evidence="5">
    <location>
        <begin position="423"/>
        <end position="437"/>
    </location>
</feature>
<evidence type="ECO:0000256" key="2">
    <source>
        <dbReference type="ARBA" id="ARBA00022801"/>
    </source>
</evidence>